<dbReference type="OrthoDB" id="7617269at2759"/>
<accession>A0A7M7L0Y8</accession>
<dbReference type="EnsemblMetazoa" id="XM_026440202">
    <property type="protein sequence ID" value="XP_026295987"/>
    <property type="gene ID" value="LOC113218730"/>
</dbReference>
<reference evidence="3" key="2">
    <citation type="submission" date="2025-04" db="UniProtKB">
        <authorList>
            <consortium name="RefSeq"/>
        </authorList>
    </citation>
    <scope>IDENTIFICATION</scope>
    <source>
        <strain evidence="3">DH4</strain>
        <tissue evidence="3">Whole body</tissue>
    </source>
</reference>
<protein>
    <submittedName>
        <fullName evidence="3">Myb-like protein D</fullName>
    </submittedName>
</protein>
<evidence type="ECO:0000313" key="3">
    <source>
        <dbReference type="RefSeq" id="XP_026295987.1"/>
    </source>
</evidence>
<dbReference type="Proteomes" id="UP000005203">
    <property type="component" value="Linkage group LG4"/>
</dbReference>
<accession>A0A8B8GWC6</accession>
<dbReference type="GeneID" id="113218730"/>
<reference evidence="1" key="1">
    <citation type="submission" date="2021-01" db="UniProtKB">
        <authorList>
            <consortium name="EnsemblMetazoa"/>
        </authorList>
    </citation>
    <scope>IDENTIFICATION</scope>
    <source>
        <strain evidence="1">DH4</strain>
    </source>
</reference>
<sequence>MPSEISEFNDEPVSISYNENVERITGINHKKFGIPVHILKHRQQFWDELFYRYSEQSSDETVLNISSLKPVESESILIDQIYRKEYKPFNIIQYWVNTGYLPYKKLYIDKNTQSDIELSHSNEVCLSSSHKSSSSSVDTATYILSNMNTTNKIETMAIIEGAKHNAIENIENTENTENTEKLQITANNMHEKNNEHTENNNGNDQQYCMLNETHKVLNHVLQEQNIDIEKNISQLQKNVDLNNDDTVDMHDKLINNNLNKNSCIEQNSSNITNSLELQNSIIKRHRKKLYTGRNSPVDLINIRSNNKNTIFQSKRNLHPALDFECTLSKRYKIWKKRKSQFSIYNKYLMNNTQFNTSSLKKQRKRSKLRKTSIKNDETICMNNNTIQKNSKINRQSMKCNIDQSINRVPSINDLTNIKNKFNELINYEEKINVEQHKETNDITKKINLNPIIYLTRLSKDDIEKYKGSGKSKENINSIQLSINNQKHKKLSEMIKLKNLTVCLTRLSTLDIEKYKKSKNVLPKIINSNLNVCLEQLPEIEIQKYKNINNKELSKNDLISRSIQSHNDNINIHKFVQRNTLNCVYSNNDSGTNSYSNINLITEDTNSDQSTVLIYKCSNTSFDLSSSLSVLSETSSQFDFSKTFDSYILKSKERMKSNEKERKNKVFSKKINTTEKSVKNKIGRTSDKNQPNHIVDKNKYNIKNKKLSNINDSCKKSSNINKNIFLNENVHQNINSITLSSNKSEISSESSNIYTSNKKKRPRVVSSDEEDFVHCLKDTQKLKLKHYKMLNQNLNNMNKKTRKNIIKYSNLNTSLNEPELLTKNIRTQEEDISSIKKQKSLQQYNLSMGKDCNQSIIKAQTVIKDQIKKLSKVNTSQIAKKSHVSHLLFKTKIFSSDSEDSDSEYLTE</sequence>
<dbReference type="AlphaFoldDB" id="A0A7M7L0Y8"/>
<dbReference type="RefSeq" id="XP_026295987.1">
    <property type="nucleotide sequence ID" value="XM_026440202.1"/>
</dbReference>
<gene>
    <name evidence="3" type="primary">LOC113218730</name>
</gene>
<organism evidence="1">
    <name type="scientific">Apis mellifera</name>
    <name type="common">Honeybee</name>
    <dbReference type="NCBI Taxonomy" id="7460"/>
    <lineage>
        <taxon>Eukaryota</taxon>
        <taxon>Metazoa</taxon>
        <taxon>Ecdysozoa</taxon>
        <taxon>Arthropoda</taxon>
        <taxon>Hexapoda</taxon>
        <taxon>Insecta</taxon>
        <taxon>Pterygota</taxon>
        <taxon>Neoptera</taxon>
        <taxon>Endopterygota</taxon>
        <taxon>Hymenoptera</taxon>
        <taxon>Apocrita</taxon>
        <taxon>Aculeata</taxon>
        <taxon>Apoidea</taxon>
        <taxon>Anthophila</taxon>
        <taxon>Apidae</taxon>
        <taxon>Apis</taxon>
    </lineage>
</organism>
<evidence type="ECO:0000313" key="1">
    <source>
        <dbReference type="EnsemblMetazoa" id="XP_026295987"/>
    </source>
</evidence>
<name>A0A7M7L0Y8_APIME</name>
<proteinExistence type="predicted"/>
<keyword evidence="2" id="KW-1185">Reference proteome</keyword>
<evidence type="ECO:0000313" key="2">
    <source>
        <dbReference type="Proteomes" id="UP000005203"/>
    </source>
</evidence>
<dbReference type="KEGG" id="ame:113218730"/>